<dbReference type="PANTHER" id="PTHR21368">
    <property type="entry name" value="50S RIBOSOMAL PROTEIN L9"/>
    <property type="match status" value="1"/>
</dbReference>
<dbReference type="InterPro" id="IPR020594">
    <property type="entry name" value="Ribosomal_bL9_bac/chp"/>
</dbReference>
<evidence type="ECO:0000256" key="4">
    <source>
        <dbReference type="ARBA" id="ARBA00022980"/>
    </source>
</evidence>
<dbReference type="Pfam" id="PF01281">
    <property type="entry name" value="Ribosomal_L9_N"/>
    <property type="match status" value="1"/>
</dbReference>
<evidence type="ECO:0000259" key="8">
    <source>
        <dbReference type="PROSITE" id="PS00651"/>
    </source>
</evidence>
<keyword evidence="5 7" id="KW-0687">Ribonucleoprotein</keyword>
<dbReference type="GO" id="GO:0003735">
    <property type="term" value="F:structural constituent of ribosome"/>
    <property type="evidence" value="ECO:0007669"/>
    <property type="project" value="InterPro"/>
</dbReference>
<dbReference type="Gene3D" id="3.40.5.10">
    <property type="entry name" value="Ribosomal protein L9, N-terminal domain"/>
    <property type="match status" value="1"/>
</dbReference>
<protein>
    <recommendedName>
        <fullName evidence="6 7">Large ribosomal subunit protein bL9</fullName>
    </recommendedName>
</protein>
<dbReference type="GO" id="GO:0019843">
    <property type="term" value="F:rRNA binding"/>
    <property type="evidence" value="ECO:0007669"/>
    <property type="project" value="UniProtKB-UniRule"/>
</dbReference>
<dbReference type="EMBL" id="DXBB01000006">
    <property type="protein sequence ID" value="HIZ72017.1"/>
    <property type="molecule type" value="Genomic_DNA"/>
</dbReference>
<evidence type="ECO:0000256" key="2">
    <source>
        <dbReference type="ARBA" id="ARBA00022730"/>
    </source>
</evidence>
<dbReference type="InterPro" id="IPR000244">
    <property type="entry name" value="Ribosomal_bL9"/>
</dbReference>
<dbReference type="Proteomes" id="UP000824102">
    <property type="component" value="Unassembled WGS sequence"/>
</dbReference>
<evidence type="ECO:0000313" key="9">
    <source>
        <dbReference type="EMBL" id="HIZ72017.1"/>
    </source>
</evidence>
<sequence>MKVILKADVKGTGKKGELVDVSDGYARNFLLKKGLAEVATAGGINEITQRRIADEYHRAEYVKAQKELAAKLNGAEVTVAIKAGENGRVFGSVTTAHIASALEAQGYEIDKKKISLKENIKNVGDFSAEVRLMEGVVSKIKVKVVAE</sequence>
<dbReference type="AlphaFoldDB" id="A0A9D2G415"/>
<comment type="caution">
    <text evidence="9">The sequence shown here is derived from an EMBL/GenBank/DDBJ whole genome shotgun (WGS) entry which is preliminary data.</text>
</comment>
<dbReference type="InterPro" id="IPR020070">
    <property type="entry name" value="Ribosomal_bL9_N"/>
</dbReference>
<reference evidence="9" key="1">
    <citation type="journal article" date="2021" name="PeerJ">
        <title>Extensive microbial diversity within the chicken gut microbiome revealed by metagenomics and culture.</title>
        <authorList>
            <person name="Gilroy R."/>
            <person name="Ravi A."/>
            <person name="Getino M."/>
            <person name="Pursley I."/>
            <person name="Horton D.L."/>
            <person name="Alikhan N.F."/>
            <person name="Baker D."/>
            <person name="Gharbi K."/>
            <person name="Hall N."/>
            <person name="Watson M."/>
            <person name="Adriaenssens E.M."/>
            <person name="Foster-Nyarko E."/>
            <person name="Jarju S."/>
            <person name="Secka A."/>
            <person name="Antonio M."/>
            <person name="Oren A."/>
            <person name="Chaudhuri R.R."/>
            <person name="La Ragione R."/>
            <person name="Hildebrand F."/>
            <person name="Pallen M.J."/>
        </authorList>
    </citation>
    <scope>NUCLEOTIDE SEQUENCE</scope>
    <source>
        <strain evidence="9">ChiW7-2402</strain>
    </source>
</reference>
<dbReference type="GO" id="GO:1990904">
    <property type="term" value="C:ribonucleoprotein complex"/>
    <property type="evidence" value="ECO:0007669"/>
    <property type="project" value="UniProtKB-KW"/>
</dbReference>
<evidence type="ECO:0000256" key="6">
    <source>
        <dbReference type="ARBA" id="ARBA00035292"/>
    </source>
</evidence>
<name>A0A9D2G415_9FIRM</name>
<reference evidence="9" key="2">
    <citation type="submission" date="2021-04" db="EMBL/GenBank/DDBJ databases">
        <authorList>
            <person name="Gilroy R."/>
        </authorList>
    </citation>
    <scope>NUCLEOTIDE SEQUENCE</scope>
    <source>
        <strain evidence="9">ChiW7-2402</strain>
    </source>
</reference>
<dbReference type="InterPro" id="IPR036935">
    <property type="entry name" value="Ribosomal_bL9_N_sf"/>
</dbReference>
<proteinExistence type="inferred from homology"/>
<keyword evidence="4 7" id="KW-0689">Ribosomal protein</keyword>
<keyword evidence="3 7" id="KW-0694">RNA-binding</keyword>
<dbReference type="HAMAP" id="MF_00503">
    <property type="entry name" value="Ribosomal_bL9"/>
    <property type="match status" value="1"/>
</dbReference>
<evidence type="ECO:0000256" key="3">
    <source>
        <dbReference type="ARBA" id="ARBA00022884"/>
    </source>
</evidence>
<comment type="similarity">
    <text evidence="1 7">Belongs to the bacterial ribosomal protein bL9 family.</text>
</comment>
<keyword evidence="2 7" id="KW-0699">rRNA-binding</keyword>
<dbReference type="NCBIfam" id="TIGR00158">
    <property type="entry name" value="L9"/>
    <property type="match status" value="1"/>
</dbReference>
<evidence type="ECO:0000313" key="10">
    <source>
        <dbReference type="Proteomes" id="UP000824102"/>
    </source>
</evidence>
<dbReference type="InterPro" id="IPR036791">
    <property type="entry name" value="Ribosomal_bL9_C_sf"/>
</dbReference>
<dbReference type="InterPro" id="IPR009027">
    <property type="entry name" value="Ribosomal_bL9/RNase_H1_N"/>
</dbReference>
<comment type="function">
    <text evidence="7">Binds to the 23S rRNA.</text>
</comment>
<organism evidence="9 10">
    <name type="scientific">Candidatus Gallimonas intestinavium</name>
    <dbReference type="NCBI Taxonomy" id="2838603"/>
    <lineage>
        <taxon>Bacteria</taxon>
        <taxon>Bacillati</taxon>
        <taxon>Bacillota</taxon>
        <taxon>Clostridia</taxon>
        <taxon>Candidatus Gallimonas</taxon>
    </lineage>
</organism>
<gene>
    <name evidence="7 9" type="primary">rplI</name>
    <name evidence="9" type="ORF">H9964_00385</name>
</gene>
<evidence type="ECO:0000256" key="5">
    <source>
        <dbReference type="ARBA" id="ARBA00023274"/>
    </source>
</evidence>
<dbReference type="SUPFAM" id="SSF55658">
    <property type="entry name" value="L9 N-domain-like"/>
    <property type="match status" value="1"/>
</dbReference>
<dbReference type="InterPro" id="IPR020069">
    <property type="entry name" value="Ribosomal_bL9_C"/>
</dbReference>
<evidence type="ECO:0000256" key="1">
    <source>
        <dbReference type="ARBA" id="ARBA00010605"/>
    </source>
</evidence>
<accession>A0A9D2G415</accession>
<dbReference type="Gene3D" id="3.10.430.100">
    <property type="entry name" value="Ribosomal protein L9, C-terminal domain"/>
    <property type="match status" value="1"/>
</dbReference>
<dbReference type="Pfam" id="PF03948">
    <property type="entry name" value="Ribosomal_L9_C"/>
    <property type="match status" value="1"/>
</dbReference>
<feature type="domain" description="Ribosomal protein L9" evidence="8">
    <location>
        <begin position="13"/>
        <end position="40"/>
    </location>
</feature>
<evidence type="ECO:0000256" key="7">
    <source>
        <dbReference type="HAMAP-Rule" id="MF_00503"/>
    </source>
</evidence>
<dbReference type="SUPFAM" id="SSF55653">
    <property type="entry name" value="Ribosomal protein L9 C-domain"/>
    <property type="match status" value="1"/>
</dbReference>
<dbReference type="PROSITE" id="PS00651">
    <property type="entry name" value="RIBOSOMAL_L9"/>
    <property type="match status" value="1"/>
</dbReference>
<dbReference type="GO" id="GO:0006412">
    <property type="term" value="P:translation"/>
    <property type="evidence" value="ECO:0007669"/>
    <property type="project" value="UniProtKB-UniRule"/>
</dbReference>
<dbReference type="GO" id="GO:0005840">
    <property type="term" value="C:ribosome"/>
    <property type="evidence" value="ECO:0007669"/>
    <property type="project" value="UniProtKB-KW"/>
</dbReference>